<evidence type="ECO:0000313" key="5">
    <source>
        <dbReference type="EMBL" id="KAK4118578.1"/>
    </source>
</evidence>
<dbReference type="InterPro" id="IPR029058">
    <property type="entry name" value="AB_hydrolase_fold"/>
</dbReference>
<dbReference type="FunFam" id="3.40.50.1820:FF:000266">
    <property type="entry name" value="Carboxylic ester hydrolase"/>
    <property type="match status" value="1"/>
</dbReference>
<feature type="chain" id="PRO_5042673664" description="Carboxylic ester hydrolase" evidence="3">
    <location>
        <begin position="27"/>
        <end position="631"/>
    </location>
</feature>
<dbReference type="Proteomes" id="UP001302602">
    <property type="component" value="Unassembled WGS sequence"/>
</dbReference>
<feature type="signal peptide" evidence="3">
    <location>
        <begin position="1"/>
        <end position="26"/>
    </location>
</feature>
<dbReference type="GO" id="GO:0016787">
    <property type="term" value="F:hydrolase activity"/>
    <property type="evidence" value="ECO:0007669"/>
    <property type="project" value="UniProtKB-KW"/>
</dbReference>
<dbReference type="InterPro" id="IPR019819">
    <property type="entry name" value="Carboxylesterase_B_CS"/>
</dbReference>
<dbReference type="Gene3D" id="3.40.50.1820">
    <property type="entry name" value="alpha/beta hydrolase"/>
    <property type="match status" value="1"/>
</dbReference>
<dbReference type="EMBL" id="MU853264">
    <property type="protein sequence ID" value="KAK4118578.1"/>
    <property type="molecule type" value="Genomic_DNA"/>
</dbReference>
<proteinExistence type="inferred from homology"/>
<evidence type="ECO:0000259" key="4">
    <source>
        <dbReference type="Pfam" id="PF00135"/>
    </source>
</evidence>
<protein>
    <recommendedName>
        <fullName evidence="3">Carboxylic ester hydrolase</fullName>
        <ecNumber evidence="3">3.1.1.-</ecNumber>
    </recommendedName>
</protein>
<dbReference type="PROSITE" id="PS00122">
    <property type="entry name" value="CARBOXYLESTERASE_B_1"/>
    <property type="match status" value="1"/>
</dbReference>
<evidence type="ECO:0000256" key="1">
    <source>
        <dbReference type="ARBA" id="ARBA00005964"/>
    </source>
</evidence>
<dbReference type="InterPro" id="IPR002018">
    <property type="entry name" value="CarbesteraseB"/>
</dbReference>
<reference evidence="5" key="2">
    <citation type="submission" date="2023-05" db="EMBL/GenBank/DDBJ databases">
        <authorList>
            <consortium name="Lawrence Berkeley National Laboratory"/>
            <person name="Steindorff A."/>
            <person name="Hensen N."/>
            <person name="Bonometti L."/>
            <person name="Westerberg I."/>
            <person name="Brannstrom I.O."/>
            <person name="Guillou S."/>
            <person name="Cros-Aarteil S."/>
            <person name="Calhoun S."/>
            <person name="Haridas S."/>
            <person name="Kuo A."/>
            <person name="Mondo S."/>
            <person name="Pangilinan J."/>
            <person name="Riley R."/>
            <person name="Labutti K."/>
            <person name="Andreopoulos B."/>
            <person name="Lipzen A."/>
            <person name="Chen C."/>
            <person name="Yanf M."/>
            <person name="Daum C."/>
            <person name="Ng V."/>
            <person name="Clum A."/>
            <person name="Ohm R."/>
            <person name="Martin F."/>
            <person name="Silar P."/>
            <person name="Natvig D."/>
            <person name="Lalanne C."/>
            <person name="Gautier V."/>
            <person name="Ament-Velasquez S.L."/>
            <person name="Kruys A."/>
            <person name="Hutchinson M.I."/>
            <person name="Powell A.J."/>
            <person name="Barry K."/>
            <person name="Miller A.N."/>
            <person name="Grigoriev I.V."/>
            <person name="Debuchy R."/>
            <person name="Gladieux P."/>
            <person name="Thoren M.H."/>
            <person name="Johannesson H."/>
        </authorList>
    </citation>
    <scope>NUCLEOTIDE SEQUENCE</scope>
    <source>
        <strain evidence="5">CBS 731.68</strain>
    </source>
</reference>
<evidence type="ECO:0000256" key="3">
    <source>
        <dbReference type="RuleBase" id="RU361235"/>
    </source>
</evidence>
<dbReference type="GeneID" id="87826974"/>
<dbReference type="PROSITE" id="PS00941">
    <property type="entry name" value="CARBOXYLESTERASE_B_2"/>
    <property type="match status" value="1"/>
</dbReference>
<organism evidence="5 6">
    <name type="scientific">Parathielavia appendiculata</name>
    <dbReference type="NCBI Taxonomy" id="2587402"/>
    <lineage>
        <taxon>Eukaryota</taxon>
        <taxon>Fungi</taxon>
        <taxon>Dikarya</taxon>
        <taxon>Ascomycota</taxon>
        <taxon>Pezizomycotina</taxon>
        <taxon>Sordariomycetes</taxon>
        <taxon>Sordariomycetidae</taxon>
        <taxon>Sordariales</taxon>
        <taxon>Chaetomiaceae</taxon>
        <taxon>Parathielavia</taxon>
    </lineage>
</organism>
<keyword evidence="2 3" id="KW-0378">Hydrolase</keyword>
<dbReference type="SUPFAM" id="SSF53474">
    <property type="entry name" value="alpha/beta-Hydrolases"/>
    <property type="match status" value="1"/>
</dbReference>
<dbReference type="RefSeq" id="XP_062642351.1">
    <property type="nucleotide sequence ID" value="XM_062790204.1"/>
</dbReference>
<accession>A0AAN6TQ55</accession>
<comment type="caution">
    <text evidence="5">The sequence shown here is derived from an EMBL/GenBank/DDBJ whole genome shotgun (WGS) entry which is preliminary data.</text>
</comment>
<dbReference type="AlphaFoldDB" id="A0AAN6TQ55"/>
<comment type="similarity">
    <text evidence="1 3">Belongs to the type-B carboxylesterase/lipase family.</text>
</comment>
<dbReference type="Pfam" id="PF00135">
    <property type="entry name" value="COesterase"/>
    <property type="match status" value="1"/>
</dbReference>
<dbReference type="InterPro" id="IPR050309">
    <property type="entry name" value="Type-B_Carboxylest/Lipase"/>
</dbReference>
<dbReference type="PANTHER" id="PTHR11559">
    <property type="entry name" value="CARBOXYLESTERASE"/>
    <property type="match status" value="1"/>
</dbReference>
<sequence>MAFLLRWYAGLVLAGALVSCAPQGAATTPDDGSTDVADLFVSELIANATQAEQEQQAQGKRFLSCTQDDSLVVDLGYAKYRGYRNASAGLNVWKGVRYAAPPTGKLRWQPPQNPPLKLDAPVTDAAAFGPICPQSLPSVPNAPYVPGNEDCLFLNVYAPPNAAKLPVLVWIHGGGYGLGDATQDMSEIINANDKGFVAVTLQYRLGAFGWLSSGEVKKKGVVNAGILDQALALAWVKLHICQFGGDPSQVTITGESAGAGSVMYHGIAVKGNLGTLLYKRGIAASPYLPFQYKYDDALPTARYYAFSQAAGCPGSGNVFDCLVGKDTYTLQQASYAVTQQSPYGYWGFWPVTDNSYIMSRPSQQFAAKKMNGKSLLVGNNANEGGLFVPPTLTTQDDLVNWLQTAQFPNLTPAQLNTILAANPNDALTSATGPHYETNGLTGLTAVQVSQDANGQQQRANNIYAEAIFVCPAYWLASAYSGGKAGQSAWLYQYSVPYASHGADVPGYFGPQTPNQSDDFARAFRRIWGNFVRTGTPSISAQLANGAASENPGAPNPATNWPAWNDAAPQLLNLNTTGGVPYQTQLTWGATVTQFADPGLRNAFSLASAVDWEGGRKARCDVYMGLAESIPL</sequence>
<dbReference type="PROSITE" id="PS51257">
    <property type="entry name" value="PROKAR_LIPOPROTEIN"/>
    <property type="match status" value="1"/>
</dbReference>
<dbReference type="EC" id="3.1.1.-" evidence="3"/>
<reference evidence="5" key="1">
    <citation type="journal article" date="2023" name="Mol. Phylogenet. Evol.">
        <title>Genome-scale phylogeny and comparative genomics of the fungal order Sordariales.</title>
        <authorList>
            <person name="Hensen N."/>
            <person name="Bonometti L."/>
            <person name="Westerberg I."/>
            <person name="Brannstrom I.O."/>
            <person name="Guillou S."/>
            <person name="Cros-Aarteil S."/>
            <person name="Calhoun S."/>
            <person name="Haridas S."/>
            <person name="Kuo A."/>
            <person name="Mondo S."/>
            <person name="Pangilinan J."/>
            <person name="Riley R."/>
            <person name="LaButti K."/>
            <person name="Andreopoulos B."/>
            <person name="Lipzen A."/>
            <person name="Chen C."/>
            <person name="Yan M."/>
            <person name="Daum C."/>
            <person name="Ng V."/>
            <person name="Clum A."/>
            <person name="Steindorff A."/>
            <person name="Ohm R.A."/>
            <person name="Martin F."/>
            <person name="Silar P."/>
            <person name="Natvig D.O."/>
            <person name="Lalanne C."/>
            <person name="Gautier V."/>
            <person name="Ament-Velasquez S.L."/>
            <person name="Kruys A."/>
            <person name="Hutchinson M.I."/>
            <person name="Powell A.J."/>
            <person name="Barry K."/>
            <person name="Miller A.N."/>
            <person name="Grigoriev I.V."/>
            <person name="Debuchy R."/>
            <person name="Gladieux P."/>
            <person name="Hiltunen Thoren M."/>
            <person name="Johannesson H."/>
        </authorList>
    </citation>
    <scope>NUCLEOTIDE SEQUENCE</scope>
    <source>
        <strain evidence="5">CBS 731.68</strain>
    </source>
</reference>
<evidence type="ECO:0000256" key="2">
    <source>
        <dbReference type="ARBA" id="ARBA00022801"/>
    </source>
</evidence>
<keyword evidence="6" id="KW-1185">Reference proteome</keyword>
<keyword evidence="3" id="KW-0732">Signal</keyword>
<name>A0AAN6TQ55_9PEZI</name>
<dbReference type="InterPro" id="IPR019826">
    <property type="entry name" value="Carboxylesterase_B_AS"/>
</dbReference>
<gene>
    <name evidence="5" type="ORF">N657DRAFT_605994</name>
</gene>
<feature type="domain" description="Carboxylesterase type B" evidence="4">
    <location>
        <begin position="71"/>
        <end position="577"/>
    </location>
</feature>
<evidence type="ECO:0000313" key="6">
    <source>
        <dbReference type="Proteomes" id="UP001302602"/>
    </source>
</evidence>